<proteinExistence type="predicted"/>
<name>A0A7Z9BQC0_9CYAN</name>
<dbReference type="Pfam" id="PF02517">
    <property type="entry name" value="Rce1-like"/>
    <property type="match status" value="1"/>
</dbReference>
<feature type="transmembrane region" description="Helical" evidence="1">
    <location>
        <begin position="177"/>
        <end position="199"/>
    </location>
</feature>
<dbReference type="AlphaFoldDB" id="A0A7Z9BQC0"/>
<keyword evidence="1" id="KW-0812">Transmembrane</keyword>
<reference evidence="3" key="1">
    <citation type="submission" date="2019-10" db="EMBL/GenBank/DDBJ databases">
        <authorList>
            <consortium name="Genoscope - CEA"/>
            <person name="William W."/>
        </authorList>
    </citation>
    <scope>NUCLEOTIDE SEQUENCE [LARGE SCALE GENOMIC DNA]</scope>
    <source>
        <strain evidence="3">BBR_PRJEB10992</strain>
    </source>
</reference>
<feature type="transmembrane region" description="Helical" evidence="1">
    <location>
        <begin position="42"/>
        <end position="62"/>
    </location>
</feature>
<keyword evidence="1" id="KW-0472">Membrane</keyword>
<keyword evidence="1" id="KW-1133">Transmembrane helix</keyword>
<dbReference type="GO" id="GO:0080120">
    <property type="term" value="P:CAAX-box protein maturation"/>
    <property type="evidence" value="ECO:0007669"/>
    <property type="project" value="UniProtKB-ARBA"/>
</dbReference>
<feature type="transmembrane region" description="Helical" evidence="1">
    <location>
        <begin position="92"/>
        <end position="112"/>
    </location>
</feature>
<accession>A0A7Z9BQC0</accession>
<evidence type="ECO:0000313" key="4">
    <source>
        <dbReference type="Proteomes" id="UP000184550"/>
    </source>
</evidence>
<organism evidence="3 4">
    <name type="scientific">Planktothrix serta PCC 8927</name>
    <dbReference type="NCBI Taxonomy" id="671068"/>
    <lineage>
        <taxon>Bacteria</taxon>
        <taxon>Bacillati</taxon>
        <taxon>Cyanobacteriota</taxon>
        <taxon>Cyanophyceae</taxon>
        <taxon>Oscillatoriophycideae</taxon>
        <taxon>Oscillatoriales</taxon>
        <taxon>Microcoleaceae</taxon>
        <taxon>Planktothrix</taxon>
    </lineage>
</organism>
<dbReference type="Proteomes" id="UP000184550">
    <property type="component" value="Unassembled WGS sequence"/>
</dbReference>
<dbReference type="GO" id="GO:0004175">
    <property type="term" value="F:endopeptidase activity"/>
    <property type="evidence" value="ECO:0007669"/>
    <property type="project" value="UniProtKB-ARBA"/>
</dbReference>
<keyword evidence="4" id="KW-1185">Reference proteome</keyword>
<feature type="transmembrane region" description="Helical" evidence="1">
    <location>
        <begin position="147"/>
        <end position="165"/>
    </location>
</feature>
<comment type="caution">
    <text evidence="3">The sequence shown here is derived from an EMBL/GenBank/DDBJ whole genome shotgun (WGS) entry which is preliminary data.</text>
</comment>
<sequence length="254" mass="28027">MTFSKKLFIVLEFAGLVGVLSLLATPPLLIAGAELPLPVETLQFLSLIQPFILLSIAVFIGVKLAHKVNLFAPGFEAIASGNSPFLALKPQVIPGLIGGIITGLILPLMFYLGKPFFPEDFIKNATQFSPNLSILTRLFYGGITEEILLRWGLMTLLVWITWRFFQNRQGTPKNWGVGLAIFLSSILFALGHIPIALYLTQQPNLALLIYIIGANSFFGLIAGYLYWKKGLESAMIAHVFSHVIMIILSSFDYP</sequence>
<dbReference type="OrthoDB" id="378663at2"/>
<feature type="transmembrane region" description="Helical" evidence="1">
    <location>
        <begin position="7"/>
        <end position="30"/>
    </location>
</feature>
<gene>
    <name evidence="3" type="ORF">PL8927_380018</name>
</gene>
<dbReference type="RefSeq" id="WP_083619176.1">
    <property type="nucleotide sequence ID" value="NZ_LR734855.1"/>
</dbReference>
<dbReference type="EMBL" id="CZCU02000111">
    <property type="protein sequence ID" value="VXD15083.1"/>
    <property type="molecule type" value="Genomic_DNA"/>
</dbReference>
<evidence type="ECO:0000313" key="3">
    <source>
        <dbReference type="EMBL" id="VXD15083.1"/>
    </source>
</evidence>
<evidence type="ECO:0000259" key="2">
    <source>
        <dbReference type="Pfam" id="PF02517"/>
    </source>
</evidence>
<protein>
    <submittedName>
        <fullName evidence="3">Abortive infection protein</fullName>
    </submittedName>
</protein>
<feature type="domain" description="CAAX prenyl protease 2/Lysostaphin resistance protein A-like" evidence="2">
    <location>
        <begin position="132"/>
        <end position="241"/>
    </location>
</feature>
<feature type="transmembrane region" description="Helical" evidence="1">
    <location>
        <begin position="234"/>
        <end position="251"/>
    </location>
</feature>
<evidence type="ECO:0000256" key="1">
    <source>
        <dbReference type="SAM" id="Phobius"/>
    </source>
</evidence>
<dbReference type="InterPro" id="IPR003675">
    <property type="entry name" value="Rce1/LyrA-like_dom"/>
</dbReference>
<feature type="transmembrane region" description="Helical" evidence="1">
    <location>
        <begin position="205"/>
        <end position="227"/>
    </location>
</feature>